<dbReference type="PANTHER" id="PTHR43133:SF25">
    <property type="entry name" value="RNA POLYMERASE SIGMA FACTOR RFAY-RELATED"/>
    <property type="match status" value="1"/>
</dbReference>
<keyword evidence="8" id="KW-1185">Reference proteome</keyword>
<keyword evidence="3" id="KW-0731">Sigma factor</keyword>
<dbReference type="OrthoDB" id="3747638at2"/>
<dbReference type="InterPro" id="IPR013325">
    <property type="entry name" value="RNA_pol_sigma_r2"/>
</dbReference>
<dbReference type="GO" id="GO:0003677">
    <property type="term" value="F:DNA binding"/>
    <property type="evidence" value="ECO:0007669"/>
    <property type="project" value="InterPro"/>
</dbReference>
<sequence>MDHPEDVSESALWLRAVADDPEAFGRVFELHADRVFGHSLRLTGSRADADDVTAIVFLLAWKRRRSVRVVDTSIIGWLLVTATHTARNLARSRRRQHLLLARLPAPQDADDFADATGQRLDARSPRTGVRKAFSRLSARDQDVLALCVLEDMSMAQAAAALGIPGGTVKSRLARAKNRLAVHVAGAAPTPRVQPEGTA</sequence>
<reference evidence="7 8" key="1">
    <citation type="submission" date="2019-03" db="EMBL/GenBank/DDBJ databases">
        <title>Genomics of glacier-inhabiting Cryobacterium strains.</title>
        <authorList>
            <person name="Liu Q."/>
            <person name="Xin Y.-H."/>
        </authorList>
    </citation>
    <scope>NUCLEOTIDE SEQUENCE [LARGE SCALE GENOMIC DNA]</scope>
    <source>
        <strain evidence="7 8">MDT1-3</strain>
    </source>
</reference>
<name>A0A4R8X0M2_9MICO</name>
<dbReference type="Pfam" id="PF08281">
    <property type="entry name" value="Sigma70_r4_2"/>
    <property type="match status" value="1"/>
</dbReference>
<protein>
    <submittedName>
        <fullName evidence="7">RNA polymerase sigma factor</fullName>
    </submittedName>
</protein>
<dbReference type="NCBIfam" id="TIGR02937">
    <property type="entry name" value="sigma70-ECF"/>
    <property type="match status" value="1"/>
</dbReference>
<accession>A0A4R8X0M2</accession>
<evidence type="ECO:0000256" key="3">
    <source>
        <dbReference type="ARBA" id="ARBA00023082"/>
    </source>
</evidence>
<evidence type="ECO:0000313" key="8">
    <source>
        <dbReference type="Proteomes" id="UP000298412"/>
    </source>
</evidence>
<keyword evidence="4" id="KW-0804">Transcription</keyword>
<dbReference type="CDD" id="cd06171">
    <property type="entry name" value="Sigma70_r4"/>
    <property type="match status" value="1"/>
</dbReference>
<feature type="domain" description="RNA polymerase sigma-70 region 2" evidence="5">
    <location>
        <begin position="28"/>
        <end position="95"/>
    </location>
</feature>
<evidence type="ECO:0000256" key="1">
    <source>
        <dbReference type="ARBA" id="ARBA00010641"/>
    </source>
</evidence>
<dbReference type="SUPFAM" id="SSF88946">
    <property type="entry name" value="Sigma2 domain of RNA polymerase sigma factors"/>
    <property type="match status" value="1"/>
</dbReference>
<dbReference type="InterPro" id="IPR007627">
    <property type="entry name" value="RNA_pol_sigma70_r2"/>
</dbReference>
<feature type="domain" description="RNA polymerase sigma factor 70 region 4 type 2" evidence="6">
    <location>
        <begin position="129"/>
        <end position="179"/>
    </location>
</feature>
<dbReference type="Gene3D" id="1.10.1740.10">
    <property type="match status" value="1"/>
</dbReference>
<evidence type="ECO:0000256" key="4">
    <source>
        <dbReference type="ARBA" id="ARBA00023163"/>
    </source>
</evidence>
<dbReference type="InterPro" id="IPR014284">
    <property type="entry name" value="RNA_pol_sigma-70_dom"/>
</dbReference>
<dbReference type="InterPro" id="IPR013249">
    <property type="entry name" value="RNA_pol_sigma70_r4_t2"/>
</dbReference>
<dbReference type="Gene3D" id="1.10.10.10">
    <property type="entry name" value="Winged helix-like DNA-binding domain superfamily/Winged helix DNA-binding domain"/>
    <property type="match status" value="1"/>
</dbReference>
<organism evidence="7 8">
    <name type="scientific">Cryobacterium algoritolerans</name>
    <dbReference type="NCBI Taxonomy" id="1259184"/>
    <lineage>
        <taxon>Bacteria</taxon>
        <taxon>Bacillati</taxon>
        <taxon>Actinomycetota</taxon>
        <taxon>Actinomycetes</taxon>
        <taxon>Micrococcales</taxon>
        <taxon>Microbacteriaceae</taxon>
        <taxon>Cryobacterium</taxon>
    </lineage>
</organism>
<dbReference type="PANTHER" id="PTHR43133">
    <property type="entry name" value="RNA POLYMERASE ECF-TYPE SIGMA FACTO"/>
    <property type="match status" value="1"/>
</dbReference>
<dbReference type="InterPro" id="IPR013324">
    <property type="entry name" value="RNA_pol_sigma_r3/r4-like"/>
</dbReference>
<dbReference type="InterPro" id="IPR036388">
    <property type="entry name" value="WH-like_DNA-bd_sf"/>
</dbReference>
<dbReference type="EMBL" id="SOFP01000007">
    <property type="protein sequence ID" value="TFC20814.1"/>
    <property type="molecule type" value="Genomic_DNA"/>
</dbReference>
<dbReference type="RefSeq" id="WP_134564731.1">
    <property type="nucleotide sequence ID" value="NZ_SOFP01000007.1"/>
</dbReference>
<dbReference type="SUPFAM" id="SSF88659">
    <property type="entry name" value="Sigma3 and sigma4 domains of RNA polymerase sigma factors"/>
    <property type="match status" value="1"/>
</dbReference>
<dbReference type="GO" id="GO:0006352">
    <property type="term" value="P:DNA-templated transcription initiation"/>
    <property type="evidence" value="ECO:0007669"/>
    <property type="project" value="InterPro"/>
</dbReference>
<evidence type="ECO:0000313" key="7">
    <source>
        <dbReference type="EMBL" id="TFC20814.1"/>
    </source>
</evidence>
<keyword evidence="2" id="KW-0805">Transcription regulation</keyword>
<proteinExistence type="inferred from homology"/>
<dbReference type="GO" id="GO:0016987">
    <property type="term" value="F:sigma factor activity"/>
    <property type="evidence" value="ECO:0007669"/>
    <property type="project" value="UniProtKB-KW"/>
</dbReference>
<dbReference type="Proteomes" id="UP000298412">
    <property type="component" value="Unassembled WGS sequence"/>
</dbReference>
<dbReference type="Pfam" id="PF04542">
    <property type="entry name" value="Sigma70_r2"/>
    <property type="match status" value="1"/>
</dbReference>
<gene>
    <name evidence="7" type="ORF">E3O19_00760</name>
</gene>
<dbReference type="InterPro" id="IPR039425">
    <property type="entry name" value="RNA_pol_sigma-70-like"/>
</dbReference>
<comment type="caution">
    <text evidence="7">The sequence shown here is derived from an EMBL/GenBank/DDBJ whole genome shotgun (WGS) entry which is preliminary data.</text>
</comment>
<dbReference type="AlphaFoldDB" id="A0A4R8X0M2"/>
<evidence type="ECO:0000259" key="5">
    <source>
        <dbReference type="Pfam" id="PF04542"/>
    </source>
</evidence>
<comment type="similarity">
    <text evidence="1">Belongs to the sigma-70 factor family. ECF subfamily.</text>
</comment>
<evidence type="ECO:0000256" key="2">
    <source>
        <dbReference type="ARBA" id="ARBA00023015"/>
    </source>
</evidence>
<evidence type="ECO:0000259" key="6">
    <source>
        <dbReference type="Pfam" id="PF08281"/>
    </source>
</evidence>